<dbReference type="AlphaFoldDB" id="A0A3M9MA70"/>
<dbReference type="RefSeq" id="WP_123129381.1">
    <property type="nucleotide sequence ID" value="NZ_RJJD01000023.1"/>
</dbReference>
<organism evidence="1 2">
    <name type="scientific">Rufibacter latericius</name>
    <dbReference type="NCBI Taxonomy" id="2487040"/>
    <lineage>
        <taxon>Bacteria</taxon>
        <taxon>Pseudomonadati</taxon>
        <taxon>Bacteroidota</taxon>
        <taxon>Cytophagia</taxon>
        <taxon>Cytophagales</taxon>
        <taxon>Hymenobacteraceae</taxon>
        <taxon>Rufibacter</taxon>
    </lineage>
</organism>
<dbReference type="EMBL" id="RJJD01000023">
    <property type="protein sequence ID" value="RNI22057.1"/>
    <property type="molecule type" value="Genomic_DNA"/>
</dbReference>
<reference evidence="1 2" key="1">
    <citation type="submission" date="2018-11" db="EMBL/GenBank/DDBJ databases">
        <title>Rufibacter latericius sp. nov., isolated from water in Baiyang Lake.</title>
        <authorList>
            <person name="Yang Y."/>
        </authorList>
    </citation>
    <scope>NUCLEOTIDE SEQUENCE [LARGE SCALE GENOMIC DNA]</scope>
    <source>
        <strain evidence="1 2">R-22-1c-1</strain>
    </source>
</reference>
<accession>A0A3M9MA70</accession>
<evidence type="ECO:0000313" key="2">
    <source>
        <dbReference type="Proteomes" id="UP000272117"/>
    </source>
</evidence>
<sequence length="172" mass="19613">MKKLLIILLLLLTPLLNFGQKIAGKKLSEEIICLQVRAAIRHLMQNDNLKSFEFKSENRILDGWGFNGPIANIYTAKKLNVKLEDLWSQDKDKIGEIFKSFEDKPAKPSSKLNCLPKSRHPNTIISKFGNNNILLHVTYSRLGDEGASGVIYLFFFDESNNVESFHETSWIS</sequence>
<name>A0A3M9MA70_9BACT</name>
<dbReference type="OrthoDB" id="1431949at2"/>
<proteinExistence type="predicted"/>
<protein>
    <submittedName>
        <fullName evidence="1">Uncharacterized protein</fullName>
    </submittedName>
</protein>
<keyword evidence="2" id="KW-1185">Reference proteome</keyword>
<dbReference type="Proteomes" id="UP000272117">
    <property type="component" value="Unassembled WGS sequence"/>
</dbReference>
<comment type="caution">
    <text evidence="1">The sequence shown here is derived from an EMBL/GenBank/DDBJ whole genome shotgun (WGS) entry which is preliminary data.</text>
</comment>
<gene>
    <name evidence="1" type="ORF">EFB08_23275</name>
</gene>
<evidence type="ECO:0000313" key="1">
    <source>
        <dbReference type="EMBL" id="RNI22057.1"/>
    </source>
</evidence>